<comment type="caution">
    <text evidence="3">The sequence shown here is derived from an EMBL/GenBank/DDBJ whole genome shotgun (WGS) entry which is preliminary data.</text>
</comment>
<evidence type="ECO:0000256" key="1">
    <source>
        <dbReference type="SAM" id="MobiDB-lite"/>
    </source>
</evidence>
<dbReference type="SUPFAM" id="SSF52343">
    <property type="entry name" value="Ferredoxin reductase-like, C-terminal NADP-linked domain"/>
    <property type="match status" value="1"/>
</dbReference>
<dbReference type="InterPro" id="IPR001433">
    <property type="entry name" value="OxRdtase_FAD/NAD-bd"/>
</dbReference>
<dbReference type="Gene3D" id="3.40.50.80">
    <property type="entry name" value="Nucleotide-binding domain of ferredoxin-NADP reductase (FNR) module"/>
    <property type="match status" value="1"/>
</dbReference>
<dbReference type="InterPro" id="IPR017938">
    <property type="entry name" value="Riboflavin_synthase-like_b-brl"/>
</dbReference>
<dbReference type="PANTHER" id="PTHR47215:SF1">
    <property type="entry name" value="F9L1.8 PROTEIN"/>
    <property type="match status" value="1"/>
</dbReference>
<dbReference type="AlphaFoldDB" id="A0A813K8B6"/>
<sequence>MPLRAWNPAPGRAATAGDGSGQLSSSATDRSALGLCAASGALLAALLRRRSTRLQRHAWGDDVVYHSASVLSNVEAAEGLRLITVEAPEEVVKPFAKAGQYVMAKPAADAKPSFYSISSPFGGSMGSKMEFLIKLSESNAWMTGTKSGDALQLSPAMGRGFSIDGEAWKAADVSQVGIFASGSGIAPLRAAIESGALAGKVCRLYYGARSEAGLAYADRFDAWRKSGVEVVPVLSQGGDSWGGRQGYIQDAFKQDEERGEGFVLSAKHGALICGQKEMVEAVRQVYSQLGVPEERTLLNF</sequence>
<reference evidence="3" key="1">
    <citation type="submission" date="2021-02" db="EMBL/GenBank/DDBJ databases">
        <authorList>
            <person name="Dougan E. K."/>
            <person name="Rhodes N."/>
            <person name="Thang M."/>
            <person name="Chan C."/>
        </authorList>
    </citation>
    <scope>NUCLEOTIDE SEQUENCE</scope>
</reference>
<evidence type="ECO:0000259" key="2">
    <source>
        <dbReference type="Pfam" id="PF00175"/>
    </source>
</evidence>
<organism evidence="3 4">
    <name type="scientific">Polarella glacialis</name>
    <name type="common">Dinoflagellate</name>
    <dbReference type="NCBI Taxonomy" id="89957"/>
    <lineage>
        <taxon>Eukaryota</taxon>
        <taxon>Sar</taxon>
        <taxon>Alveolata</taxon>
        <taxon>Dinophyceae</taxon>
        <taxon>Suessiales</taxon>
        <taxon>Suessiaceae</taxon>
        <taxon>Polarella</taxon>
    </lineage>
</organism>
<dbReference type="PANTHER" id="PTHR47215">
    <property type="match status" value="1"/>
</dbReference>
<dbReference type="InterPro" id="IPR039261">
    <property type="entry name" value="FNR_nucleotide-bd"/>
</dbReference>
<dbReference type="Proteomes" id="UP000626109">
    <property type="component" value="Unassembled WGS sequence"/>
</dbReference>
<dbReference type="Pfam" id="PF00175">
    <property type="entry name" value="NAD_binding_1"/>
    <property type="match status" value="1"/>
</dbReference>
<dbReference type="EMBL" id="CAJNNW010027669">
    <property type="protein sequence ID" value="CAE8692586.1"/>
    <property type="molecule type" value="Genomic_DNA"/>
</dbReference>
<accession>A0A813K8B6</accession>
<dbReference type="SUPFAM" id="SSF63380">
    <property type="entry name" value="Riboflavin synthase domain-like"/>
    <property type="match status" value="1"/>
</dbReference>
<evidence type="ECO:0000313" key="3">
    <source>
        <dbReference type="EMBL" id="CAE8692586.1"/>
    </source>
</evidence>
<feature type="region of interest" description="Disordered" evidence="1">
    <location>
        <begin position="1"/>
        <end position="23"/>
    </location>
</feature>
<feature type="domain" description="Oxidoreductase FAD/NAD(P)-binding" evidence="2">
    <location>
        <begin position="180"/>
        <end position="283"/>
    </location>
</feature>
<evidence type="ECO:0000313" key="4">
    <source>
        <dbReference type="Proteomes" id="UP000626109"/>
    </source>
</evidence>
<protein>
    <recommendedName>
        <fullName evidence="2">Oxidoreductase FAD/NAD(P)-binding domain-containing protein</fullName>
    </recommendedName>
</protein>
<proteinExistence type="predicted"/>
<gene>
    <name evidence="3" type="ORF">PGLA2088_LOCUS27949</name>
</gene>
<name>A0A813K8B6_POLGL</name>
<dbReference type="GO" id="GO:0016491">
    <property type="term" value="F:oxidoreductase activity"/>
    <property type="evidence" value="ECO:0007669"/>
    <property type="project" value="InterPro"/>
</dbReference>